<accession>A0A288QVS3</accession>
<dbReference type="CDD" id="cd03124">
    <property type="entry name" value="alpha_CA_prokaryotic_like"/>
    <property type="match status" value="1"/>
</dbReference>
<evidence type="ECO:0000313" key="8">
    <source>
        <dbReference type="EMBL" id="RDL11797.1"/>
    </source>
</evidence>
<organism evidence="8 9">
    <name type="scientific">Weissella soli</name>
    <dbReference type="NCBI Taxonomy" id="155866"/>
    <lineage>
        <taxon>Bacteria</taxon>
        <taxon>Bacillati</taxon>
        <taxon>Bacillota</taxon>
        <taxon>Bacilli</taxon>
        <taxon>Lactobacillales</taxon>
        <taxon>Lactobacillaceae</taxon>
        <taxon>Weissella</taxon>
    </lineage>
</organism>
<dbReference type="AlphaFoldDB" id="A0A288QVS3"/>
<evidence type="ECO:0000256" key="4">
    <source>
        <dbReference type="ARBA" id="ARBA00022833"/>
    </source>
</evidence>
<dbReference type="RefSeq" id="WP_070229868.1">
    <property type="nucleotide sequence ID" value="NZ_BJYO01000002.1"/>
</dbReference>
<evidence type="ECO:0000256" key="6">
    <source>
        <dbReference type="ARBA" id="ARBA00048348"/>
    </source>
</evidence>
<evidence type="ECO:0000313" key="9">
    <source>
        <dbReference type="Proteomes" id="UP000254912"/>
    </source>
</evidence>
<dbReference type="PANTHER" id="PTHR18952:SF265">
    <property type="entry name" value="CARBONIC ANHYDRASE"/>
    <property type="match status" value="1"/>
</dbReference>
<dbReference type="Proteomes" id="UP000254912">
    <property type="component" value="Unassembled WGS sequence"/>
</dbReference>
<dbReference type="PANTHER" id="PTHR18952">
    <property type="entry name" value="CARBONIC ANHYDRASE"/>
    <property type="match status" value="1"/>
</dbReference>
<evidence type="ECO:0000256" key="2">
    <source>
        <dbReference type="ARBA" id="ARBA00012925"/>
    </source>
</evidence>
<dbReference type="EC" id="4.2.1.1" evidence="2"/>
<dbReference type="GeneID" id="94545792"/>
<dbReference type="EMBL" id="QRAS01000001">
    <property type="protein sequence ID" value="RDL11797.1"/>
    <property type="molecule type" value="Genomic_DNA"/>
</dbReference>
<keyword evidence="5" id="KW-0456">Lyase</keyword>
<comment type="catalytic activity">
    <reaction evidence="6">
        <text>hydrogencarbonate + H(+) = CO2 + H2O</text>
        <dbReference type="Rhea" id="RHEA:10748"/>
        <dbReference type="ChEBI" id="CHEBI:15377"/>
        <dbReference type="ChEBI" id="CHEBI:15378"/>
        <dbReference type="ChEBI" id="CHEBI:16526"/>
        <dbReference type="ChEBI" id="CHEBI:17544"/>
        <dbReference type="EC" id="4.2.1.1"/>
    </reaction>
</comment>
<keyword evidence="4" id="KW-0862">Zinc</keyword>
<proteinExistence type="inferred from homology"/>
<reference evidence="8 9" key="1">
    <citation type="submission" date="2018-07" db="EMBL/GenBank/DDBJ databases">
        <title>Genomic Encyclopedia of Type Strains, Phase III (KMG-III): the genomes of soil and plant-associated and newly described type strains.</title>
        <authorList>
            <person name="Whitman W."/>
        </authorList>
    </citation>
    <scope>NUCLEOTIDE SEQUENCE [LARGE SCALE GENOMIC DNA]</scope>
    <source>
        <strain evidence="8 9">CECT 7031</strain>
    </source>
</reference>
<sequence>MTEHFDFNLQETWPFESRIRQSPIAVETSNIIQDDTLGVISPVYSGVAWNVVDTGMSIQASISGAALINHRLFEAQQVHFHAPAEHTIDGVQHAGELHIVHRRRVGSFAVMAIFFEVGPKNDEFEKLLTNIEQENRFSFDLTALLPDDLNYYHYLGSLTTPPLSENVEWYILPKTMTLSEAQLARFHDIYPRNNRNLQPDNDRIIVTPGK</sequence>
<dbReference type="SMART" id="SM01057">
    <property type="entry name" value="Carb_anhydrase"/>
    <property type="match status" value="1"/>
</dbReference>
<keyword evidence="9" id="KW-1185">Reference proteome</keyword>
<dbReference type="Pfam" id="PF00194">
    <property type="entry name" value="Carb_anhydrase"/>
    <property type="match status" value="1"/>
</dbReference>
<dbReference type="SUPFAM" id="SSF51069">
    <property type="entry name" value="Carbonic anhydrase"/>
    <property type="match status" value="1"/>
</dbReference>
<evidence type="ECO:0000256" key="5">
    <source>
        <dbReference type="ARBA" id="ARBA00023239"/>
    </source>
</evidence>
<dbReference type="KEGG" id="wso:WSWS_00586"/>
<dbReference type="GO" id="GO:0004089">
    <property type="term" value="F:carbonate dehydratase activity"/>
    <property type="evidence" value="ECO:0007669"/>
    <property type="project" value="UniProtKB-EC"/>
</dbReference>
<name>A0A288QVS3_9LACO</name>
<protein>
    <recommendedName>
        <fullName evidence="2">carbonic anhydrase</fullName>
        <ecNumber evidence="2">4.2.1.1</ecNumber>
    </recommendedName>
</protein>
<dbReference type="InterPro" id="IPR001148">
    <property type="entry name" value="CA_dom"/>
</dbReference>
<dbReference type="InterPro" id="IPR023561">
    <property type="entry name" value="Carbonic_anhydrase_a-class"/>
</dbReference>
<dbReference type="InterPro" id="IPR041891">
    <property type="entry name" value="Alpha_CA_prokaryot-like"/>
</dbReference>
<comment type="caution">
    <text evidence="8">The sequence shown here is derived from an EMBL/GenBank/DDBJ whole genome shotgun (WGS) entry which is preliminary data.</text>
</comment>
<evidence type="ECO:0000256" key="3">
    <source>
        <dbReference type="ARBA" id="ARBA00022723"/>
    </source>
</evidence>
<dbReference type="Gene3D" id="3.10.200.10">
    <property type="entry name" value="Alpha carbonic anhydrase"/>
    <property type="match status" value="1"/>
</dbReference>
<dbReference type="InterPro" id="IPR036398">
    <property type="entry name" value="CA_dom_sf"/>
</dbReference>
<evidence type="ECO:0000259" key="7">
    <source>
        <dbReference type="PROSITE" id="PS51144"/>
    </source>
</evidence>
<dbReference type="PROSITE" id="PS51144">
    <property type="entry name" value="ALPHA_CA_2"/>
    <property type="match status" value="1"/>
</dbReference>
<dbReference type="GO" id="GO:0008270">
    <property type="term" value="F:zinc ion binding"/>
    <property type="evidence" value="ECO:0007669"/>
    <property type="project" value="InterPro"/>
</dbReference>
<evidence type="ECO:0000256" key="1">
    <source>
        <dbReference type="ARBA" id="ARBA00010718"/>
    </source>
</evidence>
<feature type="domain" description="Alpha-carbonic anhydrase" evidence="7">
    <location>
        <begin position="3"/>
        <end position="209"/>
    </location>
</feature>
<comment type="similarity">
    <text evidence="1">Belongs to the alpha-carbonic anhydrase family.</text>
</comment>
<gene>
    <name evidence="8" type="ORF">DFP99_0216</name>
</gene>
<keyword evidence="3" id="KW-0479">Metal-binding</keyword>